<feature type="domain" description="Phosphoribosyl-dephospho-CoA transferase MdcG C-terminal" evidence="1">
    <location>
        <begin position="88"/>
        <end position="195"/>
    </location>
</feature>
<dbReference type="Pfam" id="PF10620">
    <property type="entry name" value="MdcG"/>
    <property type="match status" value="1"/>
</dbReference>
<evidence type="ECO:0000313" key="3">
    <source>
        <dbReference type="Proteomes" id="UP000254968"/>
    </source>
</evidence>
<dbReference type="InterPro" id="IPR049180">
    <property type="entry name" value="MdcG_C"/>
</dbReference>
<proteinExistence type="predicted"/>
<dbReference type="AlphaFoldDB" id="A0A378I4T4"/>
<accession>A0A378I4T4</accession>
<gene>
    <name evidence="2" type="ORF">NCTC13315_02312</name>
</gene>
<dbReference type="OrthoDB" id="5498803at2"/>
<dbReference type="EMBL" id="UGNV01000001">
    <property type="protein sequence ID" value="STX29760.1"/>
    <property type="molecule type" value="Genomic_DNA"/>
</dbReference>
<reference evidence="2 3" key="1">
    <citation type="submission" date="2018-06" db="EMBL/GenBank/DDBJ databases">
        <authorList>
            <consortium name="Pathogen Informatics"/>
            <person name="Doyle S."/>
        </authorList>
    </citation>
    <scope>NUCLEOTIDE SEQUENCE [LARGE SCALE GENOMIC DNA]</scope>
    <source>
        <strain evidence="2 3">NCTC13315</strain>
    </source>
</reference>
<sequence>MSYQRHTLCYLQPDTQSIVSIAPQENNLLQYWLLQGFPLIYTYQPPHLKPDQVQLAIPYFKIATQEKIRMSFVFSHLSIIQSKPLPSLNEVFPSLNFKSTIAMRVYGSFCWQHLTQQPYVRPSSDLDIQILYSSESLIELNHLHSILRQCLQIPAIDGEIRFPNFGDCSWLELIESSAGENILFKSTQQIYLLPREKLYAAFPTLLA</sequence>
<organism evidence="2 3">
    <name type="scientific">Legionella beliardensis</name>
    <dbReference type="NCBI Taxonomy" id="91822"/>
    <lineage>
        <taxon>Bacteria</taxon>
        <taxon>Pseudomonadati</taxon>
        <taxon>Pseudomonadota</taxon>
        <taxon>Gammaproteobacteria</taxon>
        <taxon>Legionellales</taxon>
        <taxon>Legionellaceae</taxon>
        <taxon>Legionella</taxon>
    </lineage>
</organism>
<name>A0A378I4T4_9GAMM</name>
<dbReference type="Proteomes" id="UP000254968">
    <property type="component" value="Unassembled WGS sequence"/>
</dbReference>
<protein>
    <submittedName>
        <fullName evidence="2">Nucleotidyltransferase</fullName>
    </submittedName>
</protein>
<keyword evidence="2" id="KW-0808">Transferase</keyword>
<evidence type="ECO:0000313" key="2">
    <source>
        <dbReference type="EMBL" id="STX29760.1"/>
    </source>
</evidence>
<dbReference type="RefSeq" id="WP_115303429.1">
    <property type="nucleotide sequence ID" value="NZ_CAAAHO010000002.1"/>
</dbReference>
<dbReference type="GO" id="GO:0016740">
    <property type="term" value="F:transferase activity"/>
    <property type="evidence" value="ECO:0007669"/>
    <property type="project" value="UniProtKB-KW"/>
</dbReference>
<evidence type="ECO:0000259" key="1">
    <source>
        <dbReference type="Pfam" id="PF10620"/>
    </source>
</evidence>
<keyword evidence="3" id="KW-1185">Reference proteome</keyword>